<proteinExistence type="predicted"/>
<evidence type="ECO:0000313" key="2">
    <source>
        <dbReference type="RefSeq" id="XP_021836828.1"/>
    </source>
</evidence>
<dbReference type="PANTHER" id="PTHR33833:SF3">
    <property type="entry name" value="YCF49-LIKE PROTEIN"/>
    <property type="match status" value="1"/>
</dbReference>
<dbReference type="GeneID" id="110776580"/>
<dbReference type="PANTHER" id="PTHR33833">
    <property type="entry name" value="NUCLEOLAR-LIKE PROTEIN-RELATED"/>
    <property type="match status" value="1"/>
</dbReference>
<dbReference type="KEGG" id="soe:110776580"/>
<dbReference type="Proteomes" id="UP000813463">
    <property type="component" value="Chromosome 1"/>
</dbReference>
<dbReference type="RefSeq" id="XP_056690772.1">
    <property type="nucleotide sequence ID" value="XM_056834794.1"/>
</dbReference>
<reference evidence="2" key="2">
    <citation type="submission" date="2025-04" db="UniProtKB">
        <authorList>
            <consortium name="RefSeq"/>
        </authorList>
    </citation>
    <scope>IDENTIFICATION</scope>
    <source>
        <tissue evidence="3">Leaf</tissue>
    </source>
</reference>
<dbReference type="RefSeq" id="XP_021836828.1">
    <property type="nucleotide sequence ID" value="XM_021981136.1"/>
</dbReference>
<name>A0A9R0JJP0_SPIOL</name>
<dbReference type="InterPro" id="IPR019634">
    <property type="entry name" value="Uncharacterised_Ycf49"/>
</dbReference>
<dbReference type="Gene3D" id="3.30.1330.30">
    <property type="match status" value="1"/>
</dbReference>
<accession>A0A9R0JJP0</accession>
<keyword evidence="1" id="KW-1185">Reference proteome</keyword>
<evidence type="ECO:0000313" key="1">
    <source>
        <dbReference type="Proteomes" id="UP000813463"/>
    </source>
</evidence>
<gene>
    <name evidence="2 3" type="primary">LOC110776580</name>
</gene>
<dbReference type="AlphaFoldDB" id="A0A9R0JJP0"/>
<evidence type="ECO:0000313" key="3">
    <source>
        <dbReference type="RefSeq" id="XP_056690772.1"/>
    </source>
</evidence>
<protein>
    <submittedName>
        <fullName evidence="2">Uncharacterized protein LOC110776580</fullName>
    </submittedName>
    <submittedName>
        <fullName evidence="3">Uncharacterized protein isoform X1</fullName>
    </submittedName>
</protein>
<dbReference type="Pfam" id="PF10693">
    <property type="entry name" value="DUF2499"/>
    <property type="match status" value="1"/>
</dbReference>
<dbReference type="InterPro" id="IPR029064">
    <property type="entry name" value="Ribosomal_eL30-like_sf"/>
</dbReference>
<sequence>MRIPQATNLFKMLLKYRPEDKAAKKERLLKKAQLEAEGKSPESSNKPIVVKKVKPFTRDLLNSNCMVVLIVLDSAQESIVDCKIPLLGGAMCACTWHFFYNAESLELLVALQAALTVSGNATICIAAYRIYKSQSRSENS</sequence>
<organism evidence="1 2">
    <name type="scientific">Spinacia oleracea</name>
    <name type="common">Spinach</name>
    <dbReference type="NCBI Taxonomy" id="3562"/>
    <lineage>
        <taxon>Eukaryota</taxon>
        <taxon>Viridiplantae</taxon>
        <taxon>Streptophyta</taxon>
        <taxon>Embryophyta</taxon>
        <taxon>Tracheophyta</taxon>
        <taxon>Spermatophyta</taxon>
        <taxon>Magnoliopsida</taxon>
        <taxon>eudicotyledons</taxon>
        <taxon>Gunneridae</taxon>
        <taxon>Pentapetalae</taxon>
        <taxon>Caryophyllales</taxon>
        <taxon>Chenopodiaceae</taxon>
        <taxon>Chenopodioideae</taxon>
        <taxon>Anserineae</taxon>
        <taxon>Spinacia</taxon>
    </lineage>
</organism>
<dbReference type="OrthoDB" id="196633at2759"/>
<reference evidence="1" key="1">
    <citation type="journal article" date="2021" name="Nat. Commun.">
        <title>Genomic analyses provide insights into spinach domestication and the genetic basis of agronomic traits.</title>
        <authorList>
            <person name="Cai X."/>
            <person name="Sun X."/>
            <person name="Xu C."/>
            <person name="Sun H."/>
            <person name="Wang X."/>
            <person name="Ge C."/>
            <person name="Zhang Z."/>
            <person name="Wang Q."/>
            <person name="Fei Z."/>
            <person name="Jiao C."/>
            <person name="Wang Q."/>
        </authorList>
    </citation>
    <scope>NUCLEOTIDE SEQUENCE [LARGE SCALE GENOMIC DNA]</scope>
    <source>
        <strain evidence="1">cv. Varoflay</strain>
    </source>
</reference>